<gene>
    <name evidence="6" type="ORF">DPPLL_36000</name>
</gene>
<accession>A0ABM7WE08</accession>
<name>A0ABM7WE08_9BACT</name>
<proteinExistence type="inferred from homology"/>
<reference evidence="6 7" key="1">
    <citation type="submission" date="2022-01" db="EMBL/GenBank/DDBJ databases">
        <title>Desulfofustis limnae sp. nov., a novel mesophilic sulfate-reducing bacterium isolated from marsh soil.</title>
        <authorList>
            <person name="Watanabe M."/>
            <person name="Takahashi A."/>
            <person name="Kojima H."/>
            <person name="Fukui M."/>
        </authorList>
    </citation>
    <scope>NUCLEOTIDE SEQUENCE [LARGE SCALE GENOMIC DNA]</scope>
    <source>
        <strain evidence="6 7">PPLL</strain>
    </source>
</reference>
<evidence type="ECO:0000256" key="1">
    <source>
        <dbReference type="ARBA" id="ARBA00023016"/>
    </source>
</evidence>
<dbReference type="Gene3D" id="2.60.40.790">
    <property type="match status" value="1"/>
</dbReference>
<dbReference type="SUPFAM" id="SSF49764">
    <property type="entry name" value="HSP20-like chaperones"/>
    <property type="match status" value="1"/>
</dbReference>
<organism evidence="6 7">
    <name type="scientific">Desulfofustis limnaeus</name>
    <dbReference type="NCBI Taxonomy" id="2740163"/>
    <lineage>
        <taxon>Bacteria</taxon>
        <taxon>Pseudomonadati</taxon>
        <taxon>Thermodesulfobacteriota</taxon>
        <taxon>Desulfobulbia</taxon>
        <taxon>Desulfobulbales</taxon>
        <taxon>Desulfocapsaceae</taxon>
        <taxon>Desulfofustis</taxon>
    </lineage>
</organism>
<dbReference type="PROSITE" id="PS51203">
    <property type="entry name" value="CS"/>
    <property type="match status" value="1"/>
</dbReference>
<comment type="similarity">
    <text evidence="2 3">Belongs to the small heat shock protein (HSP20) family.</text>
</comment>
<evidence type="ECO:0000313" key="7">
    <source>
        <dbReference type="Proteomes" id="UP000830055"/>
    </source>
</evidence>
<protein>
    <submittedName>
        <fullName evidence="6">Molecular chaperone</fullName>
    </submittedName>
</protein>
<feature type="domain" description="SHSP" evidence="4">
    <location>
        <begin position="18"/>
        <end position="127"/>
    </location>
</feature>
<dbReference type="InterPro" id="IPR002068">
    <property type="entry name" value="A-crystallin/Hsp20_dom"/>
</dbReference>
<dbReference type="Pfam" id="PF00011">
    <property type="entry name" value="HSP20"/>
    <property type="match status" value="1"/>
</dbReference>
<dbReference type="PROSITE" id="PS01031">
    <property type="entry name" value="SHSP"/>
    <property type="match status" value="1"/>
</dbReference>
<evidence type="ECO:0000256" key="2">
    <source>
        <dbReference type="PROSITE-ProRule" id="PRU00285"/>
    </source>
</evidence>
<dbReference type="InterPro" id="IPR007052">
    <property type="entry name" value="CS_dom"/>
</dbReference>
<dbReference type="InterPro" id="IPR044587">
    <property type="entry name" value="HSP21-like"/>
</dbReference>
<dbReference type="InterPro" id="IPR008978">
    <property type="entry name" value="HSP20-like_chaperone"/>
</dbReference>
<dbReference type="RefSeq" id="WP_284152547.1">
    <property type="nucleotide sequence ID" value="NZ_AP025516.1"/>
</dbReference>
<evidence type="ECO:0000259" key="4">
    <source>
        <dbReference type="PROSITE" id="PS01031"/>
    </source>
</evidence>
<sequence>MEDKNLQRKEQGTVEAARRIRTVMPPVDIYENDDEILLHAEMPGVTKESVKINIDNGNLSLSGVRKLDQVGAATWQEFSDVEYERTFAVPQNIEVTKVKAELKDGILCLHLPKAESAKPRVIEITTG</sequence>
<dbReference type="EMBL" id="AP025516">
    <property type="protein sequence ID" value="BDD89235.1"/>
    <property type="molecule type" value="Genomic_DNA"/>
</dbReference>
<keyword evidence="7" id="KW-1185">Reference proteome</keyword>
<dbReference type="PANTHER" id="PTHR46733">
    <property type="entry name" value="26.5 KDA HEAT SHOCK PROTEIN, MITOCHONDRIAL"/>
    <property type="match status" value="1"/>
</dbReference>
<dbReference type="PANTHER" id="PTHR46733:SF4">
    <property type="entry name" value="HEAT SHOCK PROTEIN 21, CHLOROPLASTIC"/>
    <property type="match status" value="1"/>
</dbReference>
<feature type="domain" description="CS" evidence="5">
    <location>
        <begin position="22"/>
        <end position="122"/>
    </location>
</feature>
<evidence type="ECO:0000256" key="3">
    <source>
        <dbReference type="RuleBase" id="RU003616"/>
    </source>
</evidence>
<dbReference type="Proteomes" id="UP000830055">
    <property type="component" value="Chromosome"/>
</dbReference>
<evidence type="ECO:0000259" key="5">
    <source>
        <dbReference type="PROSITE" id="PS51203"/>
    </source>
</evidence>
<keyword evidence="1" id="KW-0346">Stress response</keyword>
<evidence type="ECO:0000313" key="6">
    <source>
        <dbReference type="EMBL" id="BDD89235.1"/>
    </source>
</evidence>
<dbReference type="CDD" id="cd06464">
    <property type="entry name" value="ACD_sHsps-like"/>
    <property type="match status" value="1"/>
</dbReference>